<evidence type="ECO:0000313" key="1">
    <source>
        <dbReference type="EMBL" id="KAF2474866.1"/>
    </source>
</evidence>
<dbReference type="EMBL" id="MU003497">
    <property type="protein sequence ID" value="KAF2474866.1"/>
    <property type="molecule type" value="Genomic_DNA"/>
</dbReference>
<reference evidence="1" key="1">
    <citation type="journal article" date="2020" name="Stud. Mycol.">
        <title>101 Dothideomycetes genomes: a test case for predicting lifestyles and emergence of pathogens.</title>
        <authorList>
            <person name="Haridas S."/>
            <person name="Albert R."/>
            <person name="Binder M."/>
            <person name="Bloem J."/>
            <person name="Labutti K."/>
            <person name="Salamov A."/>
            <person name="Andreopoulos B."/>
            <person name="Baker S."/>
            <person name="Barry K."/>
            <person name="Bills G."/>
            <person name="Bluhm B."/>
            <person name="Cannon C."/>
            <person name="Castanera R."/>
            <person name="Culley D."/>
            <person name="Daum C."/>
            <person name="Ezra D."/>
            <person name="Gonzalez J."/>
            <person name="Henrissat B."/>
            <person name="Kuo A."/>
            <person name="Liang C."/>
            <person name="Lipzen A."/>
            <person name="Lutzoni F."/>
            <person name="Magnuson J."/>
            <person name="Mondo S."/>
            <person name="Nolan M."/>
            <person name="Ohm R."/>
            <person name="Pangilinan J."/>
            <person name="Park H.-J."/>
            <person name="Ramirez L."/>
            <person name="Alfaro M."/>
            <person name="Sun H."/>
            <person name="Tritt A."/>
            <person name="Yoshinaga Y."/>
            <person name="Zwiers L.-H."/>
            <person name="Turgeon B."/>
            <person name="Goodwin S."/>
            <person name="Spatafora J."/>
            <person name="Crous P."/>
            <person name="Grigoriev I."/>
        </authorList>
    </citation>
    <scope>NUCLEOTIDE SEQUENCE</scope>
    <source>
        <strain evidence="1">ATCC 200398</strain>
    </source>
</reference>
<gene>
    <name evidence="1" type="ORF">BDR25DRAFT_255355</name>
</gene>
<sequence length="236" mass="25680">MVAPSSEPWIMHVALNLNRKRSRLIDDEEDADCLPPLASPLSDTLKKTKTESELDEIGIVSPADAWPVDVKSILESPTLPKAEGSALEPHNNVSNYSSATSLLVLCVQGDCHLHYDLLCSQLLDLYTIAPSLQALVLCRDPSTHVPSTSASISLPLVQAVGPEYNHFVRLGLLHPLGGGHYPLDALVVVDTRGRRRLVLPFGWGAGRHAADIGGGRTVQNRLMEMLRKCIQTLSQE</sequence>
<evidence type="ECO:0000313" key="2">
    <source>
        <dbReference type="Proteomes" id="UP000799755"/>
    </source>
</evidence>
<dbReference type="Proteomes" id="UP000799755">
    <property type="component" value="Unassembled WGS sequence"/>
</dbReference>
<organism evidence="1 2">
    <name type="scientific">Lindgomyces ingoldianus</name>
    <dbReference type="NCBI Taxonomy" id="673940"/>
    <lineage>
        <taxon>Eukaryota</taxon>
        <taxon>Fungi</taxon>
        <taxon>Dikarya</taxon>
        <taxon>Ascomycota</taxon>
        <taxon>Pezizomycotina</taxon>
        <taxon>Dothideomycetes</taxon>
        <taxon>Pleosporomycetidae</taxon>
        <taxon>Pleosporales</taxon>
        <taxon>Lindgomycetaceae</taxon>
        <taxon>Lindgomyces</taxon>
    </lineage>
</organism>
<keyword evidence="2" id="KW-1185">Reference proteome</keyword>
<accession>A0ACB6R6S5</accession>
<name>A0ACB6R6S5_9PLEO</name>
<proteinExistence type="predicted"/>
<comment type="caution">
    <text evidence="1">The sequence shown here is derived from an EMBL/GenBank/DDBJ whole genome shotgun (WGS) entry which is preliminary data.</text>
</comment>
<protein>
    <submittedName>
        <fullName evidence="1">Uncharacterized protein</fullName>
    </submittedName>
</protein>